<gene>
    <name evidence="2" type="ORF">FOF52_21310</name>
</gene>
<organism evidence="2 3">
    <name type="scientific">Thermobifida alba</name>
    <name type="common">Thermomonospora alba</name>
    <dbReference type="NCBI Taxonomy" id="53522"/>
    <lineage>
        <taxon>Bacteria</taxon>
        <taxon>Bacillati</taxon>
        <taxon>Actinomycetota</taxon>
        <taxon>Actinomycetes</taxon>
        <taxon>Streptosporangiales</taxon>
        <taxon>Nocardiopsidaceae</taxon>
        <taxon>Thermobifida</taxon>
    </lineage>
</organism>
<evidence type="ECO:0000256" key="1">
    <source>
        <dbReference type="SAM" id="MobiDB-lite"/>
    </source>
</evidence>
<dbReference type="RefSeq" id="WP_248591690.1">
    <property type="nucleotide sequence ID" value="NZ_BAABEB010000018.1"/>
</dbReference>
<reference evidence="2 3" key="1">
    <citation type="submission" date="2020-04" db="EMBL/GenBank/DDBJ databases">
        <title>Thermobifida alba genome sequencing and assembly.</title>
        <authorList>
            <person name="Luzics S."/>
            <person name="Horvath B."/>
            <person name="Nagy I."/>
            <person name="Toth A."/>
            <person name="Nagy I."/>
            <person name="Kukolya J."/>
        </authorList>
    </citation>
    <scope>NUCLEOTIDE SEQUENCE [LARGE SCALE GENOMIC DNA]</scope>
    <source>
        <strain evidence="2 3">DSM 43795</strain>
    </source>
</reference>
<protein>
    <submittedName>
        <fullName evidence="2">Uncharacterized protein</fullName>
    </submittedName>
</protein>
<feature type="compositionally biased region" description="Pro residues" evidence="1">
    <location>
        <begin position="116"/>
        <end position="125"/>
    </location>
</feature>
<feature type="compositionally biased region" description="Polar residues" evidence="1">
    <location>
        <begin position="1"/>
        <end position="17"/>
    </location>
</feature>
<dbReference type="Proteomes" id="UP000832041">
    <property type="component" value="Chromosome"/>
</dbReference>
<accession>A0ABY4L9P7</accession>
<evidence type="ECO:0000313" key="2">
    <source>
        <dbReference type="EMBL" id="UPT23165.1"/>
    </source>
</evidence>
<proteinExistence type="predicted"/>
<dbReference type="EMBL" id="CP051627">
    <property type="protein sequence ID" value="UPT23165.1"/>
    <property type="molecule type" value="Genomic_DNA"/>
</dbReference>
<keyword evidence="3" id="KW-1185">Reference proteome</keyword>
<feature type="region of interest" description="Disordered" evidence="1">
    <location>
        <begin position="1"/>
        <end position="125"/>
    </location>
</feature>
<name>A0ABY4L9P7_THEAE</name>
<sequence>MEEQQPGSDAARTNQARTEPLPASPESPRGQEAVRRNEELGTSGAGTGATAPGRTGRHGEGALPSAVSAGTPAAEAPQDAPGVQAARAEPGKPWRVTTVANAVHGKPDGEVDTRPEPPASGPESP</sequence>
<evidence type="ECO:0000313" key="3">
    <source>
        <dbReference type="Proteomes" id="UP000832041"/>
    </source>
</evidence>
<feature type="compositionally biased region" description="Basic and acidic residues" evidence="1">
    <location>
        <begin position="105"/>
        <end position="115"/>
    </location>
</feature>